<protein>
    <submittedName>
        <fullName evidence="1">Uncharacterized protein</fullName>
    </submittedName>
</protein>
<evidence type="ECO:0000313" key="2">
    <source>
        <dbReference type="Proteomes" id="UP000284706"/>
    </source>
</evidence>
<gene>
    <name evidence="1" type="ORF">CVT26_013602</name>
</gene>
<dbReference type="AlphaFoldDB" id="A0A409Y5N5"/>
<dbReference type="EMBL" id="NHYE01001112">
    <property type="protein sequence ID" value="PPQ98346.1"/>
    <property type="molecule type" value="Genomic_DNA"/>
</dbReference>
<reference evidence="1 2" key="1">
    <citation type="journal article" date="2018" name="Evol. Lett.">
        <title>Horizontal gene cluster transfer increased hallucinogenic mushroom diversity.</title>
        <authorList>
            <person name="Reynolds H.T."/>
            <person name="Vijayakumar V."/>
            <person name="Gluck-Thaler E."/>
            <person name="Korotkin H.B."/>
            <person name="Matheny P.B."/>
            <person name="Slot J.C."/>
        </authorList>
    </citation>
    <scope>NUCLEOTIDE SEQUENCE [LARGE SCALE GENOMIC DNA]</scope>
    <source>
        <strain evidence="1 2">SRW20</strain>
    </source>
</reference>
<evidence type="ECO:0000313" key="1">
    <source>
        <dbReference type="EMBL" id="PPQ98346.1"/>
    </source>
</evidence>
<comment type="caution">
    <text evidence="1">The sequence shown here is derived from an EMBL/GenBank/DDBJ whole genome shotgun (WGS) entry which is preliminary data.</text>
</comment>
<name>A0A409Y5N5_9AGAR</name>
<sequence>MSLPYWHCTAAAARFQNPHPWPTEQNTRLESPMDGPERVPINAIKHYQSVPAVNIPHDCIDCLTKEPNVPNVQFRIKCRNIPAGTFIQSVVPVMLMGVSCKEAIYLAVRRYRKAGDRERGALLIIGYTRSGKRIPFNDQSWPTILLDVELNSFEPPQVSSHPVIPQILRPSIEQQQQGFEHTSSSRGSRELPSIRDHFPSSIYEHRRRHYYDPYRNAYLEASHRTHMVQQRQRVRQATYSSMPMVPPIAAITDASVFMPPLRNIPEGYDTSGLPPNLRFLCKIEPELSQAM</sequence>
<organism evidence="1 2">
    <name type="scientific">Gymnopilus dilepis</name>
    <dbReference type="NCBI Taxonomy" id="231916"/>
    <lineage>
        <taxon>Eukaryota</taxon>
        <taxon>Fungi</taxon>
        <taxon>Dikarya</taxon>
        <taxon>Basidiomycota</taxon>
        <taxon>Agaricomycotina</taxon>
        <taxon>Agaricomycetes</taxon>
        <taxon>Agaricomycetidae</taxon>
        <taxon>Agaricales</taxon>
        <taxon>Agaricineae</taxon>
        <taxon>Hymenogastraceae</taxon>
        <taxon>Gymnopilus</taxon>
    </lineage>
</organism>
<keyword evidence="2" id="KW-1185">Reference proteome</keyword>
<dbReference type="InParanoid" id="A0A409Y5N5"/>
<proteinExistence type="predicted"/>
<dbReference type="Proteomes" id="UP000284706">
    <property type="component" value="Unassembled WGS sequence"/>
</dbReference>
<accession>A0A409Y5N5</accession>